<proteinExistence type="predicted"/>
<dbReference type="Proteomes" id="UP000595437">
    <property type="component" value="Chromosome 2"/>
</dbReference>
<sequence>LALTENSFLCIVGKHRKNSNDYSKEGSLLYHWILSRKLKDLHPKLGKQTSNMKDLKKLKVLD</sequence>
<dbReference type="EMBL" id="CP045891">
    <property type="protein sequence ID" value="QQP58221.1"/>
    <property type="molecule type" value="Genomic_DNA"/>
</dbReference>
<evidence type="ECO:0000313" key="2">
    <source>
        <dbReference type="Proteomes" id="UP000595437"/>
    </source>
</evidence>
<reference evidence="2" key="1">
    <citation type="submission" date="2021-01" db="EMBL/GenBank/DDBJ databases">
        <title>Caligus Genome Assembly.</title>
        <authorList>
            <person name="Gallardo-Escarate C."/>
        </authorList>
    </citation>
    <scope>NUCLEOTIDE SEQUENCE [LARGE SCALE GENOMIC DNA]</scope>
</reference>
<gene>
    <name evidence="1" type="ORF">FKW44_003465</name>
</gene>
<dbReference type="AlphaFoldDB" id="A0A7T8QX38"/>
<evidence type="ECO:0000313" key="1">
    <source>
        <dbReference type="EMBL" id="QQP58221.1"/>
    </source>
</evidence>
<accession>A0A7T8QX38</accession>
<name>A0A7T8QX38_CALRO</name>
<feature type="non-terminal residue" evidence="1">
    <location>
        <position position="1"/>
    </location>
</feature>
<organism evidence="1 2">
    <name type="scientific">Caligus rogercresseyi</name>
    <name type="common">Sea louse</name>
    <dbReference type="NCBI Taxonomy" id="217165"/>
    <lineage>
        <taxon>Eukaryota</taxon>
        <taxon>Metazoa</taxon>
        <taxon>Ecdysozoa</taxon>
        <taxon>Arthropoda</taxon>
        <taxon>Crustacea</taxon>
        <taxon>Multicrustacea</taxon>
        <taxon>Hexanauplia</taxon>
        <taxon>Copepoda</taxon>
        <taxon>Siphonostomatoida</taxon>
        <taxon>Caligidae</taxon>
        <taxon>Caligus</taxon>
    </lineage>
</organism>
<protein>
    <submittedName>
        <fullName evidence="1">Uncharacterized protein</fullName>
    </submittedName>
</protein>
<keyword evidence="2" id="KW-1185">Reference proteome</keyword>
<dbReference type="OrthoDB" id="6757204at2759"/>